<dbReference type="InterPro" id="IPR036390">
    <property type="entry name" value="WH_DNA-bd_sf"/>
</dbReference>
<name>A0ABW0TGH8_9BACL</name>
<dbReference type="Gene3D" id="3.90.1150.10">
    <property type="entry name" value="Aspartate Aminotransferase, domain 1"/>
    <property type="match status" value="1"/>
</dbReference>
<dbReference type="SMART" id="SM00345">
    <property type="entry name" value="HTH_GNTR"/>
    <property type="match status" value="1"/>
</dbReference>
<gene>
    <name evidence="9" type="ORF">ACFPRA_06645</name>
</gene>
<dbReference type="InterPro" id="IPR004839">
    <property type="entry name" value="Aminotransferase_I/II_large"/>
</dbReference>
<dbReference type="Proteomes" id="UP001596109">
    <property type="component" value="Unassembled WGS sequence"/>
</dbReference>
<dbReference type="Pfam" id="PF00392">
    <property type="entry name" value="GntR"/>
    <property type="match status" value="1"/>
</dbReference>
<evidence type="ECO:0000256" key="6">
    <source>
        <dbReference type="ARBA" id="ARBA00023125"/>
    </source>
</evidence>
<proteinExistence type="inferred from homology"/>
<dbReference type="PANTHER" id="PTHR46577:SF1">
    <property type="entry name" value="HTH-TYPE TRANSCRIPTIONAL REGULATORY PROTEIN GABR"/>
    <property type="match status" value="1"/>
</dbReference>
<comment type="similarity">
    <text evidence="2">In the C-terminal section; belongs to the class-I pyridoxal-phosphate-dependent aminotransferase family.</text>
</comment>
<sequence length="480" mass="54099">MDWKVDRASKKPIYKQIADFIEQGISTGEFSSESLLPSERILAKELGVNRSTIVTAYDELQSHGIVERIKGSGTRISTDIWGVSHKRIPNWGRYVEDGSFLPNLPFVQQIQSESRKNNVINLSSGELSPTLWPSEQFRSIFTDQPFLESLGYDHPKGNVSLRETISAHVSTYRHIDTSSSSILITSGAQQALHLIVQCLLKPGDAIAIEKPSYFYSLPLFQSAGLKIYHLPVNQHGVNPDDIVDLYKKHRIRMVFLNPDYQNPTGLTLHAERRKKILDISSEFGIPIVEDDPYSLTSFEGKRISTLKSMDANGTVLYISSLSKIVASGLRIGWIIGPSQVIDRVADAKQQIDFGHSIFPQWVANAFLKDPYFDVHISMLRQALKERCDEIVSCLKDFLPEEIECIPPEGGIHIWCKLKAKVDENQLLKEAMKRGVSFIPGSVYGTDKGYVRFTFGREEPQRIREGISRFAEALKVCKQSK</sequence>
<keyword evidence="10" id="KW-1185">Reference proteome</keyword>
<comment type="cofactor">
    <cofactor evidence="1">
        <name>pyridoxal 5'-phosphate</name>
        <dbReference type="ChEBI" id="CHEBI:597326"/>
    </cofactor>
</comment>
<keyword evidence="4" id="KW-0663">Pyridoxal phosphate</keyword>
<dbReference type="InterPro" id="IPR051446">
    <property type="entry name" value="HTH_trans_reg/aminotransferase"/>
</dbReference>
<accession>A0ABW0TGH8</accession>
<dbReference type="SUPFAM" id="SSF46785">
    <property type="entry name" value="Winged helix' DNA-binding domain"/>
    <property type="match status" value="1"/>
</dbReference>
<evidence type="ECO:0000313" key="10">
    <source>
        <dbReference type="Proteomes" id="UP001596109"/>
    </source>
</evidence>
<feature type="domain" description="HTH gntR-type" evidence="8">
    <location>
        <begin position="11"/>
        <end position="79"/>
    </location>
</feature>
<dbReference type="PANTHER" id="PTHR46577">
    <property type="entry name" value="HTH-TYPE TRANSCRIPTIONAL REGULATORY PROTEIN GABR"/>
    <property type="match status" value="1"/>
</dbReference>
<keyword evidence="7" id="KW-0804">Transcription</keyword>
<keyword evidence="3 9" id="KW-0032">Aminotransferase</keyword>
<dbReference type="PRINTS" id="PR00035">
    <property type="entry name" value="HTHGNTR"/>
</dbReference>
<dbReference type="SUPFAM" id="SSF53383">
    <property type="entry name" value="PLP-dependent transferases"/>
    <property type="match status" value="1"/>
</dbReference>
<evidence type="ECO:0000256" key="5">
    <source>
        <dbReference type="ARBA" id="ARBA00023015"/>
    </source>
</evidence>
<evidence type="ECO:0000256" key="1">
    <source>
        <dbReference type="ARBA" id="ARBA00001933"/>
    </source>
</evidence>
<dbReference type="Gene3D" id="1.10.10.10">
    <property type="entry name" value="Winged helix-like DNA-binding domain superfamily/Winged helix DNA-binding domain"/>
    <property type="match status" value="1"/>
</dbReference>
<organism evidence="9 10">
    <name type="scientific">Sporosarcina soli</name>
    <dbReference type="NCBI Taxonomy" id="334736"/>
    <lineage>
        <taxon>Bacteria</taxon>
        <taxon>Bacillati</taxon>
        <taxon>Bacillota</taxon>
        <taxon>Bacilli</taxon>
        <taxon>Bacillales</taxon>
        <taxon>Caryophanaceae</taxon>
        <taxon>Sporosarcina</taxon>
    </lineage>
</organism>
<dbReference type="Pfam" id="PF00155">
    <property type="entry name" value="Aminotran_1_2"/>
    <property type="match status" value="1"/>
</dbReference>
<dbReference type="PROSITE" id="PS50949">
    <property type="entry name" value="HTH_GNTR"/>
    <property type="match status" value="1"/>
</dbReference>
<evidence type="ECO:0000256" key="2">
    <source>
        <dbReference type="ARBA" id="ARBA00005384"/>
    </source>
</evidence>
<keyword evidence="6" id="KW-0238">DNA-binding</keyword>
<keyword evidence="5" id="KW-0805">Transcription regulation</keyword>
<dbReference type="CDD" id="cd07377">
    <property type="entry name" value="WHTH_GntR"/>
    <property type="match status" value="1"/>
</dbReference>
<comment type="caution">
    <text evidence="9">The sequence shown here is derived from an EMBL/GenBank/DDBJ whole genome shotgun (WGS) entry which is preliminary data.</text>
</comment>
<evidence type="ECO:0000259" key="8">
    <source>
        <dbReference type="PROSITE" id="PS50949"/>
    </source>
</evidence>
<reference evidence="10" key="1">
    <citation type="journal article" date="2019" name="Int. J. Syst. Evol. Microbiol.">
        <title>The Global Catalogue of Microorganisms (GCM) 10K type strain sequencing project: providing services to taxonomists for standard genome sequencing and annotation.</title>
        <authorList>
            <consortium name="The Broad Institute Genomics Platform"/>
            <consortium name="The Broad Institute Genome Sequencing Center for Infectious Disease"/>
            <person name="Wu L."/>
            <person name="Ma J."/>
        </authorList>
    </citation>
    <scope>NUCLEOTIDE SEQUENCE [LARGE SCALE GENOMIC DNA]</scope>
    <source>
        <strain evidence="10">CGMCC 4.1434</strain>
    </source>
</reference>
<evidence type="ECO:0000256" key="4">
    <source>
        <dbReference type="ARBA" id="ARBA00022898"/>
    </source>
</evidence>
<protein>
    <submittedName>
        <fullName evidence="9">PLP-dependent aminotransferase family protein</fullName>
    </submittedName>
</protein>
<dbReference type="InterPro" id="IPR036388">
    <property type="entry name" value="WH-like_DNA-bd_sf"/>
</dbReference>
<dbReference type="RefSeq" id="WP_381431946.1">
    <property type="nucleotide sequence ID" value="NZ_JBHSNO010000005.1"/>
</dbReference>
<dbReference type="InterPro" id="IPR000524">
    <property type="entry name" value="Tscrpt_reg_HTH_GntR"/>
</dbReference>
<evidence type="ECO:0000313" key="9">
    <source>
        <dbReference type="EMBL" id="MFC5588556.1"/>
    </source>
</evidence>
<evidence type="ECO:0000256" key="3">
    <source>
        <dbReference type="ARBA" id="ARBA00022576"/>
    </source>
</evidence>
<dbReference type="EMBL" id="JBHSNO010000005">
    <property type="protein sequence ID" value="MFC5588556.1"/>
    <property type="molecule type" value="Genomic_DNA"/>
</dbReference>
<keyword evidence="3 9" id="KW-0808">Transferase</keyword>
<dbReference type="InterPro" id="IPR015424">
    <property type="entry name" value="PyrdxlP-dep_Trfase"/>
</dbReference>
<dbReference type="CDD" id="cd00609">
    <property type="entry name" value="AAT_like"/>
    <property type="match status" value="1"/>
</dbReference>
<dbReference type="GO" id="GO:0008483">
    <property type="term" value="F:transaminase activity"/>
    <property type="evidence" value="ECO:0007669"/>
    <property type="project" value="UniProtKB-KW"/>
</dbReference>
<dbReference type="InterPro" id="IPR015422">
    <property type="entry name" value="PyrdxlP-dep_Trfase_small"/>
</dbReference>
<evidence type="ECO:0000256" key="7">
    <source>
        <dbReference type="ARBA" id="ARBA00023163"/>
    </source>
</evidence>
<dbReference type="Gene3D" id="3.40.640.10">
    <property type="entry name" value="Type I PLP-dependent aspartate aminotransferase-like (Major domain)"/>
    <property type="match status" value="1"/>
</dbReference>
<dbReference type="InterPro" id="IPR015421">
    <property type="entry name" value="PyrdxlP-dep_Trfase_major"/>
</dbReference>